<evidence type="ECO:0008006" key="3">
    <source>
        <dbReference type="Google" id="ProtNLM"/>
    </source>
</evidence>
<dbReference type="GO" id="GO:0003700">
    <property type="term" value="F:DNA-binding transcription factor activity"/>
    <property type="evidence" value="ECO:0007669"/>
    <property type="project" value="InterPro"/>
</dbReference>
<gene>
    <name evidence="1" type="ORF">A2957_01060</name>
</gene>
<dbReference type="STRING" id="1802060.A2957_01060"/>
<dbReference type="PANTHER" id="PTHR40080">
    <property type="entry name" value="LMO1763 PROTEIN"/>
    <property type="match status" value="1"/>
</dbReference>
<organism evidence="1 2">
    <name type="scientific">Candidatus Roizmanbacteria bacterium RIFCSPLOWO2_01_FULL_38_11</name>
    <dbReference type="NCBI Taxonomy" id="1802060"/>
    <lineage>
        <taxon>Bacteria</taxon>
        <taxon>Candidatus Roizmaniibacteriota</taxon>
    </lineage>
</organism>
<comment type="caution">
    <text evidence="1">The sequence shown here is derived from an EMBL/GenBank/DDBJ whole genome shotgun (WGS) entry which is preliminary data.</text>
</comment>
<dbReference type="Gene3D" id="1.10.1270.10">
    <property type="entry name" value="TrpR-like"/>
    <property type="match status" value="1"/>
</dbReference>
<evidence type="ECO:0000313" key="2">
    <source>
        <dbReference type="Proteomes" id="UP000179072"/>
    </source>
</evidence>
<dbReference type="SUPFAM" id="SSF48295">
    <property type="entry name" value="TrpR-like"/>
    <property type="match status" value="1"/>
</dbReference>
<reference evidence="1 2" key="1">
    <citation type="journal article" date="2016" name="Nat. Commun.">
        <title>Thousands of microbial genomes shed light on interconnected biogeochemical processes in an aquifer system.</title>
        <authorList>
            <person name="Anantharaman K."/>
            <person name="Brown C.T."/>
            <person name="Hug L.A."/>
            <person name="Sharon I."/>
            <person name="Castelle C.J."/>
            <person name="Probst A.J."/>
            <person name="Thomas B.C."/>
            <person name="Singh A."/>
            <person name="Wilkins M.J."/>
            <person name="Karaoz U."/>
            <person name="Brodie E.L."/>
            <person name="Williams K.H."/>
            <person name="Hubbard S.S."/>
            <person name="Banfield J.F."/>
        </authorList>
    </citation>
    <scope>NUCLEOTIDE SEQUENCE [LARGE SCALE GENOMIC DNA]</scope>
</reference>
<accession>A0A1F7INT7</accession>
<dbReference type="InterPro" id="IPR013368">
    <property type="entry name" value="YecD_YerC"/>
</dbReference>
<dbReference type="InterPro" id="IPR038116">
    <property type="entry name" value="TrpR-like_sf"/>
</dbReference>
<dbReference type="NCBIfam" id="TIGR02531">
    <property type="entry name" value="yecD_yerC"/>
    <property type="match status" value="1"/>
</dbReference>
<dbReference type="InterPro" id="IPR010921">
    <property type="entry name" value="Trp_repressor/repl_initiator"/>
</dbReference>
<dbReference type="PANTHER" id="PTHR40080:SF1">
    <property type="entry name" value="TRPR-LIKE PROTEIN YERC_YECD"/>
    <property type="match status" value="1"/>
</dbReference>
<dbReference type="Proteomes" id="UP000179072">
    <property type="component" value="Unassembled WGS sequence"/>
</dbReference>
<dbReference type="Pfam" id="PF01371">
    <property type="entry name" value="Trp_repressor"/>
    <property type="match status" value="1"/>
</dbReference>
<dbReference type="InterPro" id="IPR000831">
    <property type="entry name" value="Trp_repress"/>
</dbReference>
<name>A0A1F7INT7_9BACT</name>
<dbReference type="GO" id="GO:0043565">
    <property type="term" value="F:sequence-specific DNA binding"/>
    <property type="evidence" value="ECO:0007669"/>
    <property type="project" value="InterPro"/>
</dbReference>
<dbReference type="AlphaFoldDB" id="A0A1F7INT7"/>
<evidence type="ECO:0000313" key="1">
    <source>
        <dbReference type="EMBL" id="OGK45001.1"/>
    </source>
</evidence>
<proteinExistence type="predicted"/>
<dbReference type="PIRSF" id="PIRSF012508">
    <property type="entry name" value="YerC"/>
    <property type="match status" value="1"/>
</dbReference>
<dbReference type="EMBL" id="MGAK01000008">
    <property type="protein sequence ID" value="OGK45001.1"/>
    <property type="molecule type" value="Genomic_DNA"/>
</dbReference>
<protein>
    <recommendedName>
        <fullName evidence="3">TrpR, YerC/YecD</fullName>
    </recommendedName>
</protein>
<sequence>MKPDGKLFTQNVTDLFEAILELKNTSEARKFFRDLLTEQEIMEFAQRWKVAQMLYNNIPYSDIEKKTGMSSTTIARISKWLTNGMGGYQLMLSRLNKDHHHHESYSSLEDDS</sequence>